<name>A0ABW1JHT8_9ACTN</name>
<evidence type="ECO:0000313" key="4">
    <source>
        <dbReference type="EMBL" id="MFC6008467.1"/>
    </source>
</evidence>
<keyword evidence="2" id="KW-0472">Membrane</keyword>
<protein>
    <submittedName>
        <fullName evidence="4">HD-GYP domain-containing protein</fullName>
        <ecNumber evidence="4">3.1.4.-</ecNumber>
    </submittedName>
</protein>
<dbReference type="PROSITE" id="PS51832">
    <property type="entry name" value="HD_GYP"/>
    <property type="match status" value="1"/>
</dbReference>
<accession>A0ABW1JHT8</accession>
<proteinExistence type="predicted"/>
<feature type="region of interest" description="Disordered" evidence="1">
    <location>
        <begin position="422"/>
        <end position="478"/>
    </location>
</feature>
<dbReference type="GO" id="GO:0016787">
    <property type="term" value="F:hydrolase activity"/>
    <property type="evidence" value="ECO:0007669"/>
    <property type="project" value="UniProtKB-KW"/>
</dbReference>
<dbReference type="InterPro" id="IPR003607">
    <property type="entry name" value="HD/PDEase_dom"/>
</dbReference>
<sequence>MDRSQARVRLYVGGSVLLACASLAVSWRVSPPEHWADIAVLALLCLVSSVTRVRGVYERTDLGTNSIVLLASVVLVGTTGAMLVGIASWLPEIRRVSPVRWAMNTALYVLLAGSAGLAFTVLGGTTDPETWLGATGDLLTRLALPLVLADVVMCLANAVLVAGIVSVNNRVPFREVLTGMLRSGGVAYVGYGLFGLLLVVLWKAAGVGPLSAVLVLAPLFVARWAFAQYAEQNAAHERTVAALVQAVEAKDHYTRGHSERVARASVIIARASGLSQQRTSTLHFAGMLHDVGKLGVPTRVLQKTGALTDEEFATIARHPVRGLEMVREIEFLGEAFEGILHHHERLDGRGYPMGLAGSAIPEFARIIAVADAFDSMTSTRSYRQARSVEDAVEELRQCTGTQFDAVFVAALTDGLQRTQWVPADPQADAPDPRLAGLDVPGAFGPEPPDSRDHDDPGFAVEGRLPLDLDGQPAQGERG</sequence>
<feature type="transmembrane region" description="Helical" evidence="2">
    <location>
        <begin position="101"/>
        <end position="122"/>
    </location>
</feature>
<gene>
    <name evidence="4" type="ORF">ACFQDO_15115</name>
</gene>
<keyword evidence="4" id="KW-0378">Hydrolase</keyword>
<feature type="transmembrane region" description="Helical" evidence="2">
    <location>
        <begin position="35"/>
        <end position="55"/>
    </location>
</feature>
<dbReference type="Gene3D" id="1.10.3210.10">
    <property type="entry name" value="Hypothetical protein af1432"/>
    <property type="match status" value="1"/>
</dbReference>
<keyword evidence="2" id="KW-1133">Transmembrane helix</keyword>
<dbReference type="EMBL" id="JBHSRD010000004">
    <property type="protein sequence ID" value="MFC6008467.1"/>
    <property type="molecule type" value="Genomic_DNA"/>
</dbReference>
<dbReference type="PANTHER" id="PTHR43155:SF2">
    <property type="entry name" value="CYCLIC DI-GMP PHOSPHODIESTERASE PA4108"/>
    <property type="match status" value="1"/>
</dbReference>
<dbReference type="PANTHER" id="PTHR43155">
    <property type="entry name" value="CYCLIC DI-GMP PHOSPHODIESTERASE PA4108-RELATED"/>
    <property type="match status" value="1"/>
</dbReference>
<evidence type="ECO:0000259" key="3">
    <source>
        <dbReference type="PROSITE" id="PS51832"/>
    </source>
</evidence>
<comment type="caution">
    <text evidence="4">The sequence shown here is derived from an EMBL/GenBank/DDBJ whole genome shotgun (WGS) entry which is preliminary data.</text>
</comment>
<feature type="domain" description="HD-GYP" evidence="3">
    <location>
        <begin position="232"/>
        <end position="427"/>
    </location>
</feature>
<dbReference type="EC" id="3.1.4.-" evidence="4"/>
<feature type="transmembrane region" description="Helical" evidence="2">
    <location>
        <begin position="67"/>
        <end position="89"/>
    </location>
</feature>
<dbReference type="Pfam" id="PF13487">
    <property type="entry name" value="HD_5"/>
    <property type="match status" value="1"/>
</dbReference>
<evidence type="ECO:0000256" key="1">
    <source>
        <dbReference type="SAM" id="MobiDB-lite"/>
    </source>
</evidence>
<keyword evidence="5" id="KW-1185">Reference proteome</keyword>
<reference evidence="5" key="1">
    <citation type="journal article" date="2019" name="Int. J. Syst. Evol. Microbiol.">
        <title>The Global Catalogue of Microorganisms (GCM) 10K type strain sequencing project: providing services to taxonomists for standard genome sequencing and annotation.</title>
        <authorList>
            <consortium name="The Broad Institute Genomics Platform"/>
            <consortium name="The Broad Institute Genome Sequencing Center for Infectious Disease"/>
            <person name="Wu L."/>
            <person name="Ma J."/>
        </authorList>
    </citation>
    <scope>NUCLEOTIDE SEQUENCE [LARGE SCALE GENOMIC DNA]</scope>
    <source>
        <strain evidence="5">KACC 14249</strain>
    </source>
</reference>
<feature type="transmembrane region" description="Helical" evidence="2">
    <location>
        <begin position="142"/>
        <end position="165"/>
    </location>
</feature>
<evidence type="ECO:0000313" key="5">
    <source>
        <dbReference type="Proteomes" id="UP001596189"/>
    </source>
</evidence>
<dbReference type="SUPFAM" id="SSF109604">
    <property type="entry name" value="HD-domain/PDEase-like"/>
    <property type="match status" value="1"/>
</dbReference>
<dbReference type="InterPro" id="IPR037522">
    <property type="entry name" value="HD_GYP_dom"/>
</dbReference>
<feature type="transmembrane region" description="Helical" evidence="2">
    <location>
        <begin position="209"/>
        <end position="226"/>
    </location>
</feature>
<keyword evidence="2" id="KW-0812">Transmembrane</keyword>
<dbReference type="CDD" id="cd00077">
    <property type="entry name" value="HDc"/>
    <property type="match status" value="1"/>
</dbReference>
<dbReference type="Proteomes" id="UP001596189">
    <property type="component" value="Unassembled WGS sequence"/>
</dbReference>
<feature type="transmembrane region" description="Helical" evidence="2">
    <location>
        <begin position="185"/>
        <end position="202"/>
    </location>
</feature>
<evidence type="ECO:0000256" key="2">
    <source>
        <dbReference type="SAM" id="Phobius"/>
    </source>
</evidence>
<feature type="transmembrane region" description="Helical" evidence="2">
    <location>
        <begin position="12"/>
        <end position="29"/>
    </location>
</feature>
<dbReference type="RefSeq" id="WP_345714834.1">
    <property type="nucleotide sequence ID" value="NZ_BAABFP010000002.1"/>
</dbReference>
<dbReference type="SMART" id="SM00471">
    <property type="entry name" value="HDc"/>
    <property type="match status" value="1"/>
</dbReference>
<dbReference type="PROSITE" id="PS51257">
    <property type="entry name" value="PROKAR_LIPOPROTEIN"/>
    <property type="match status" value="1"/>
</dbReference>
<organism evidence="4 5">
    <name type="scientific">Angustibacter luteus</name>
    <dbReference type="NCBI Taxonomy" id="658456"/>
    <lineage>
        <taxon>Bacteria</taxon>
        <taxon>Bacillati</taxon>
        <taxon>Actinomycetota</taxon>
        <taxon>Actinomycetes</taxon>
        <taxon>Kineosporiales</taxon>
        <taxon>Kineosporiaceae</taxon>
    </lineage>
</organism>